<dbReference type="PANTHER" id="PTHR42785">
    <property type="entry name" value="DNA TOPOISOMERASE, TYPE IA, CORE"/>
    <property type="match status" value="1"/>
</dbReference>
<dbReference type="EC" id="5.6.2.1" evidence="8"/>
<protein>
    <recommendedName>
        <fullName evidence="8">DNA topoisomerase 1</fullName>
        <ecNumber evidence="8">5.6.2.1</ecNumber>
    </recommendedName>
    <alternativeName>
        <fullName evidence="8">DNA topoisomerase I</fullName>
    </alternativeName>
</protein>
<proteinExistence type="inferred from homology"/>
<feature type="region of interest" description="Disordered" evidence="9">
    <location>
        <begin position="1"/>
        <end position="59"/>
    </location>
</feature>
<feature type="compositionally biased region" description="Low complexity" evidence="9">
    <location>
        <begin position="41"/>
        <end position="54"/>
    </location>
</feature>
<evidence type="ECO:0000256" key="4">
    <source>
        <dbReference type="ARBA" id="ARBA00022842"/>
    </source>
</evidence>
<dbReference type="Gene3D" id="1.10.290.10">
    <property type="entry name" value="Topoisomerase I, domain 4"/>
    <property type="match status" value="1"/>
</dbReference>
<dbReference type="EMBL" id="QURN01000019">
    <property type="protein sequence ID" value="RFC64635.1"/>
    <property type="molecule type" value="Genomic_DNA"/>
</dbReference>
<evidence type="ECO:0000313" key="12">
    <source>
        <dbReference type="EMBL" id="RFC64635.1"/>
    </source>
</evidence>
<dbReference type="InterPro" id="IPR013824">
    <property type="entry name" value="Topo_IA_cen_sub1"/>
</dbReference>
<dbReference type="InterPro" id="IPR028612">
    <property type="entry name" value="Topoisom_1_IA"/>
</dbReference>
<dbReference type="Gene3D" id="1.10.460.10">
    <property type="entry name" value="Topoisomerase I, domain 2"/>
    <property type="match status" value="1"/>
</dbReference>
<feature type="site" description="Interaction with DNA" evidence="8">
    <location>
        <position position="139"/>
    </location>
</feature>
<dbReference type="PROSITE" id="PS52039">
    <property type="entry name" value="TOPO_IA_2"/>
    <property type="match status" value="1"/>
</dbReference>
<feature type="active site" description="O-(5'-phospho-DNA)-tyrosine intermediate" evidence="8">
    <location>
        <position position="390"/>
    </location>
</feature>
<keyword evidence="3" id="KW-0479">Metal-binding</keyword>
<keyword evidence="4" id="KW-0460">Magnesium</keyword>
<reference evidence="13" key="1">
    <citation type="submission" date="2018-08" db="EMBL/GenBank/DDBJ databases">
        <authorList>
            <person name="Im W.T."/>
        </authorList>
    </citation>
    <scope>NUCLEOTIDE SEQUENCE [LARGE SCALE GENOMIC DNA]</scope>
    <source>
        <strain evidence="13">LA-28</strain>
    </source>
</reference>
<dbReference type="Pfam" id="PF01131">
    <property type="entry name" value="Topoisom_bac"/>
    <property type="match status" value="1"/>
</dbReference>
<dbReference type="HAMAP" id="MF_00952">
    <property type="entry name" value="Topoisom_1_prok"/>
    <property type="match status" value="1"/>
</dbReference>
<dbReference type="InterPro" id="IPR013825">
    <property type="entry name" value="Topo_IA_cen_sub2"/>
</dbReference>
<dbReference type="InterPro" id="IPR006171">
    <property type="entry name" value="TOPRIM_dom"/>
</dbReference>
<evidence type="ECO:0000256" key="6">
    <source>
        <dbReference type="ARBA" id="ARBA00023125"/>
    </source>
</evidence>
<comment type="subunit">
    <text evidence="8">Monomer.</text>
</comment>
<keyword evidence="5 8" id="KW-0799">Topoisomerase</keyword>
<keyword evidence="13" id="KW-1185">Reference proteome</keyword>
<dbReference type="CDD" id="cd00186">
    <property type="entry name" value="TOP1Ac"/>
    <property type="match status" value="1"/>
</dbReference>
<comment type="caution">
    <text evidence="8">Lacks conserved residue(s) required for the propagation of feature annotation.</text>
</comment>
<keyword evidence="6 8" id="KW-0238">DNA-binding</keyword>
<dbReference type="Pfam" id="PF01751">
    <property type="entry name" value="Toprim"/>
    <property type="match status" value="1"/>
</dbReference>
<feature type="domain" description="Toprim" evidence="10">
    <location>
        <begin position="109"/>
        <end position="218"/>
    </location>
</feature>
<feature type="site" description="Interaction with DNA" evidence="8">
    <location>
        <position position="243"/>
    </location>
</feature>
<dbReference type="SMART" id="SM00436">
    <property type="entry name" value="TOP1Bc"/>
    <property type="match status" value="1"/>
</dbReference>
<evidence type="ECO:0000256" key="8">
    <source>
        <dbReference type="HAMAP-Rule" id="MF_00952"/>
    </source>
</evidence>
<dbReference type="Gene3D" id="2.70.20.10">
    <property type="entry name" value="Topoisomerase I, domain 3"/>
    <property type="match status" value="1"/>
</dbReference>
<dbReference type="GO" id="GO:0003677">
    <property type="term" value="F:DNA binding"/>
    <property type="evidence" value="ECO:0007669"/>
    <property type="project" value="UniProtKB-KW"/>
</dbReference>
<dbReference type="InterPro" id="IPR000380">
    <property type="entry name" value="Topo_IA"/>
</dbReference>
<feature type="site" description="Interaction with DNA" evidence="8">
    <location>
        <position position="242"/>
    </location>
</feature>
<dbReference type="PANTHER" id="PTHR42785:SF1">
    <property type="entry name" value="DNA TOPOISOMERASE"/>
    <property type="match status" value="1"/>
</dbReference>
<evidence type="ECO:0000256" key="7">
    <source>
        <dbReference type="ARBA" id="ARBA00023235"/>
    </source>
</evidence>
<feature type="site" description="Interaction with DNA" evidence="8">
    <location>
        <position position="246"/>
    </location>
</feature>
<evidence type="ECO:0000313" key="13">
    <source>
        <dbReference type="Proteomes" id="UP000262379"/>
    </source>
</evidence>
<evidence type="ECO:0000256" key="5">
    <source>
        <dbReference type="ARBA" id="ARBA00023029"/>
    </source>
</evidence>
<dbReference type="AlphaFoldDB" id="A0A371X5Y6"/>
<dbReference type="InterPro" id="IPR013826">
    <property type="entry name" value="Topo_IA_cen_sub3"/>
</dbReference>
<evidence type="ECO:0000256" key="1">
    <source>
        <dbReference type="ARBA" id="ARBA00000213"/>
    </source>
</evidence>
<dbReference type="PRINTS" id="PR00417">
    <property type="entry name" value="PRTPISMRASEI"/>
</dbReference>
<feature type="domain" description="Topo IA-type catalytic" evidence="11">
    <location>
        <begin position="232"/>
        <end position="652"/>
    </location>
</feature>
<feature type="site" description="Interaction with DNA" evidence="8">
    <location>
        <position position="251"/>
    </location>
</feature>
<dbReference type="InterPro" id="IPR013497">
    <property type="entry name" value="Topo_IA_cen"/>
</dbReference>
<evidence type="ECO:0000259" key="11">
    <source>
        <dbReference type="PROSITE" id="PS52039"/>
    </source>
</evidence>
<name>A0A371X5Y6_9HYPH</name>
<evidence type="ECO:0000256" key="9">
    <source>
        <dbReference type="SAM" id="MobiDB-lite"/>
    </source>
</evidence>
<accession>A0A371X5Y6</accession>
<dbReference type="SMART" id="SM00493">
    <property type="entry name" value="TOPRIM"/>
    <property type="match status" value="1"/>
</dbReference>
<evidence type="ECO:0000256" key="2">
    <source>
        <dbReference type="ARBA" id="ARBA00009446"/>
    </source>
</evidence>
<sequence length="851" mass="93001">MRRRSIPPRNSSEEPSRNTDPMPSCPTGRRSRPAGHDGTGTRWARAAPPTARSAWRVRRTSPPTLPASLLISGFATLPLAFLRTETHYFRVTNQYQTFKQTSSLEGVLANLMIVESPTKAAKIRQILGAGWTVEASVGHIADLPNGKMAIEPGSYKLDYELSDRGKSVIGKLKGIAASADEVYLATDPDREGEAISAHLRHYLRLSHYKRVTFNEITESGVRGALSSPRQIDQHLVDAQEARRAADRLIGYRVSYPISDAAGMGLSAGRCQSPAVRLVVERQDEIDNFKVTDHFTAMVQFENGEWSAEWQTKPFLNEGSEYVLDRALAERAASCRDFTIAAASQKPAMRAPGAPFTTSALLQAAGATLKLPPAVTQACAQKLFENGHITYHRTDNPNLSDDGMALMAAYAQSRGWPVAEKKRRWKLPEGAQEAHEAIRPTHPEVLDAGDTENEKAIYRLIWRRAVASQLADAEYNTVTLDLSCRQGADTFQFRARSAVLVKPGWKVVASDDDKDDDEDVAEAAASGKVPVLSTGQNVHATGGQVVPKATKPPSRYTETSLIKKLEAMGIGRPSTFAAIVQNICGKAYVKVEKRFLVPTPAGRAIVRQLVGRFGFAEYDFTKELETQLDLIAEGKSQYVPVVHDLNTRLDGELGKLAALTPTYPCPSCGKPLRLARSKKGRTYFGCTGYREGCEVLCEDNGGKPGPVISLTPSEKQLELARKLAGEQGITIPNEAFESSRKLREWIDAALVNARPSEKQIEFARKLAAEQETTVPEVAMASAPKLKAWIDAALANARPSEKQIEFAQKLAAEQSVAVPDDAIASATKLRAWIDKALKKRGGKKGAKRKEGAR</sequence>
<comment type="function">
    <text evidence="8">Releases the supercoiling and torsional tension of DNA, which is introduced during the DNA replication and transcription, by transiently cleaving and rejoining one strand of the DNA duplex. Introduces a single-strand break via transesterification at a target site in duplex DNA. The scissile phosphodiester is attacked by the catalytic tyrosine of the enzyme, resulting in the formation of a DNA-(5'-phosphotyrosyl)-enzyme intermediate and the expulsion of a 3'-OH DNA strand. The free DNA strand then undergoes passage around the unbroken strand, thus removing DNA supercoils. Finally, in the religation step, the DNA 3'-OH attacks the covalent intermediate to expel the active-site tyrosine and restore the DNA phosphodiester backbone.</text>
</comment>
<dbReference type="SMART" id="SM00437">
    <property type="entry name" value="TOP1Ac"/>
    <property type="match status" value="1"/>
</dbReference>
<dbReference type="GO" id="GO:0046872">
    <property type="term" value="F:metal ion binding"/>
    <property type="evidence" value="ECO:0007669"/>
    <property type="project" value="UniProtKB-KW"/>
</dbReference>
<dbReference type="InterPro" id="IPR003602">
    <property type="entry name" value="Topo_IA_DNA-bd_dom"/>
</dbReference>
<keyword evidence="7 8" id="KW-0413">Isomerase</keyword>
<organism evidence="12 13">
    <name type="scientific">Mesorhizobium denitrificans</name>
    <dbReference type="NCBI Taxonomy" id="2294114"/>
    <lineage>
        <taxon>Bacteria</taxon>
        <taxon>Pseudomonadati</taxon>
        <taxon>Pseudomonadota</taxon>
        <taxon>Alphaproteobacteria</taxon>
        <taxon>Hyphomicrobiales</taxon>
        <taxon>Phyllobacteriaceae</taxon>
        <taxon>Mesorhizobium</taxon>
    </lineage>
</organism>
<gene>
    <name evidence="8" type="primary">topA</name>
    <name evidence="12" type="ORF">DY251_19360</name>
</gene>
<comment type="caution">
    <text evidence="12">The sequence shown here is derived from an EMBL/GenBank/DDBJ whole genome shotgun (WGS) entry which is preliminary data.</text>
</comment>
<dbReference type="PROSITE" id="PS50880">
    <property type="entry name" value="TOPRIM"/>
    <property type="match status" value="1"/>
</dbReference>
<dbReference type="Proteomes" id="UP000262379">
    <property type="component" value="Unassembled WGS sequence"/>
</dbReference>
<dbReference type="GO" id="GO:0003917">
    <property type="term" value="F:DNA topoisomerase type I (single strand cut, ATP-independent) activity"/>
    <property type="evidence" value="ECO:0007669"/>
    <property type="project" value="UniProtKB-UniRule"/>
</dbReference>
<dbReference type="GO" id="GO:0006265">
    <property type="term" value="P:DNA topological change"/>
    <property type="evidence" value="ECO:0007669"/>
    <property type="project" value="UniProtKB-UniRule"/>
</dbReference>
<feature type="site" description="Interaction with DNA" evidence="8">
    <location>
        <position position="392"/>
    </location>
</feature>
<dbReference type="InterPro" id="IPR003601">
    <property type="entry name" value="Topo_IA_2"/>
</dbReference>
<dbReference type="InterPro" id="IPR023405">
    <property type="entry name" value="Topo_IA_core_domain"/>
</dbReference>
<evidence type="ECO:0000256" key="3">
    <source>
        <dbReference type="ARBA" id="ARBA00022723"/>
    </source>
</evidence>
<dbReference type="Gene3D" id="3.40.50.140">
    <property type="match status" value="1"/>
</dbReference>
<evidence type="ECO:0000259" key="10">
    <source>
        <dbReference type="PROSITE" id="PS50880"/>
    </source>
</evidence>
<comment type="catalytic activity">
    <reaction evidence="1 8">
        <text>ATP-independent breakage of single-stranded DNA, followed by passage and rejoining.</text>
        <dbReference type="EC" id="5.6.2.1"/>
    </reaction>
</comment>
<comment type="similarity">
    <text evidence="2 8">Belongs to the type IA topoisomerase family.</text>
</comment>
<dbReference type="SUPFAM" id="SSF56712">
    <property type="entry name" value="Prokaryotic type I DNA topoisomerase"/>
    <property type="match status" value="1"/>
</dbReference>